<dbReference type="InterPro" id="IPR015419">
    <property type="entry name" value="CTAG/Pcc1"/>
</dbReference>
<evidence type="ECO:0008006" key="4">
    <source>
        <dbReference type="Google" id="ProtNLM"/>
    </source>
</evidence>
<evidence type="ECO:0000256" key="1">
    <source>
        <dbReference type="ARBA" id="ARBA00007073"/>
    </source>
</evidence>
<dbReference type="RefSeq" id="WP_011696525.1">
    <property type="nucleotide sequence ID" value="NC_008553.1"/>
</dbReference>
<accession>A0B8V9</accession>
<dbReference type="AlphaFoldDB" id="A0B8V9"/>
<dbReference type="HOGENOM" id="CLU_170076_2_1_2"/>
<evidence type="ECO:0000313" key="3">
    <source>
        <dbReference type="Proteomes" id="UP000000674"/>
    </source>
</evidence>
<dbReference type="NCBIfam" id="NF011470">
    <property type="entry name" value="PRK14887.1"/>
    <property type="match status" value="1"/>
</dbReference>
<dbReference type="GeneID" id="4462854"/>
<organism evidence="2 3">
    <name type="scientific">Methanothrix thermoacetophila (strain DSM 6194 / JCM 14653 / NBRC 101360 / PT)</name>
    <name type="common">Methanosaeta thermophila</name>
    <dbReference type="NCBI Taxonomy" id="349307"/>
    <lineage>
        <taxon>Archaea</taxon>
        <taxon>Methanobacteriati</taxon>
        <taxon>Methanobacteriota</taxon>
        <taxon>Stenosarchaea group</taxon>
        <taxon>Methanomicrobia</taxon>
        <taxon>Methanotrichales</taxon>
        <taxon>Methanotrichaceae</taxon>
        <taxon>Methanothrix</taxon>
    </lineage>
</organism>
<keyword evidence="3" id="KW-1185">Reference proteome</keyword>
<gene>
    <name evidence="2" type="ordered locus">Mthe_1358</name>
</gene>
<comment type="similarity">
    <text evidence="1">Belongs to the CTAG/PCC1 family.</text>
</comment>
<proteinExistence type="inferred from homology"/>
<dbReference type="EMBL" id="CP000477">
    <property type="protein sequence ID" value="ABK15133.1"/>
    <property type="molecule type" value="Genomic_DNA"/>
</dbReference>
<sequence>MRGRAEIIFELPDSEVVLNALKPELDDDLHRGRVEIRAANNGLLLTVEGDDVVSLRAALNTWLRLVRICVEMIEI</sequence>
<dbReference type="OrthoDB" id="8982at2157"/>
<reference evidence="2 3" key="1">
    <citation type="submission" date="2006-10" db="EMBL/GenBank/DDBJ databases">
        <title>Complete sequence of Methanosaeta thermophila PT.</title>
        <authorList>
            <consortium name="US DOE Joint Genome Institute"/>
            <person name="Copeland A."/>
            <person name="Lucas S."/>
            <person name="Lapidus A."/>
            <person name="Barry K."/>
            <person name="Detter J.C."/>
            <person name="Glavina del Rio T."/>
            <person name="Hammon N."/>
            <person name="Israni S."/>
            <person name="Pitluck S."/>
            <person name="Chain P."/>
            <person name="Malfatti S."/>
            <person name="Shin M."/>
            <person name="Vergez L."/>
            <person name="Schmutz J."/>
            <person name="Larimer F."/>
            <person name="Land M."/>
            <person name="Hauser L."/>
            <person name="Kyrpides N."/>
            <person name="Kim E."/>
            <person name="Smith K.S."/>
            <person name="Ingram-Smith C."/>
            <person name="Richardson P."/>
        </authorList>
    </citation>
    <scope>NUCLEOTIDE SEQUENCE [LARGE SCALE GENOMIC DNA]</scope>
    <source>
        <strain evidence="3">DSM 6194 / JCM 14653 / NBRC 101360 / PT</strain>
    </source>
</reference>
<dbReference type="KEGG" id="mtp:Mthe_1358"/>
<protein>
    <recommendedName>
        <fullName evidence="4">Transcription factor Pcc1</fullName>
    </recommendedName>
</protein>
<name>A0B8V9_METTP</name>
<dbReference type="Gene3D" id="3.30.310.50">
    <property type="entry name" value="Alpha-D-phosphohexomutase, C-terminal domain"/>
    <property type="match status" value="1"/>
</dbReference>
<evidence type="ECO:0000313" key="2">
    <source>
        <dbReference type="EMBL" id="ABK15133.1"/>
    </source>
</evidence>
<dbReference type="STRING" id="349307.Mthe_1358"/>
<dbReference type="Pfam" id="PF09341">
    <property type="entry name" value="Pcc1"/>
    <property type="match status" value="1"/>
</dbReference>
<dbReference type="Proteomes" id="UP000000674">
    <property type="component" value="Chromosome"/>
</dbReference>